<feature type="region of interest" description="Disordered" evidence="1">
    <location>
        <begin position="108"/>
        <end position="169"/>
    </location>
</feature>
<dbReference type="Proteomes" id="UP000663854">
    <property type="component" value="Unassembled WGS sequence"/>
</dbReference>
<dbReference type="Proteomes" id="UP000663870">
    <property type="component" value="Unassembled WGS sequence"/>
</dbReference>
<dbReference type="EMBL" id="CAJNOL010010844">
    <property type="protein sequence ID" value="CAF1652187.1"/>
    <property type="molecule type" value="Genomic_DNA"/>
</dbReference>
<evidence type="ECO:0000313" key="8">
    <source>
        <dbReference type="EMBL" id="CAF3587206.1"/>
    </source>
</evidence>
<keyword evidence="11" id="KW-1185">Reference proteome</keyword>
<dbReference type="EMBL" id="CAJNOU010003684">
    <property type="protein sequence ID" value="CAF1403970.1"/>
    <property type="molecule type" value="Genomic_DNA"/>
</dbReference>
<dbReference type="EMBL" id="CAJOBD010000431">
    <property type="protein sequence ID" value="CAF3667443.1"/>
    <property type="molecule type" value="Genomic_DNA"/>
</dbReference>
<name>A0A815SG30_9BILA</name>
<dbReference type="Proteomes" id="UP000663882">
    <property type="component" value="Unassembled WGS sequence"/>
</dbReference>
<evidence type="ECO:0000313" key="9">
    <source>
        <dbReference type="EMBL" id="CAF3667443.1"/>
    </source>
</evidence>
<protein>
    <submittedName>
        <fullName evidence="5">Uncharacterized protein</fullName>
    </submittedName>
</protein>
<dbReference type="Proteomes" id="UP000663874">
    <property type="component" value="Unassembled WGS sequence"/>
</dbReference>
<accession>A0A815SG30</accession>
<dbReference type="AlphaFoldDB" id="A0A815SG30"/>
<evidence type="ECO:0000313" key="4">
    <source>
        <dbReference type="EMBL" id="CAF1403970.1"/>
    </source>
</evidence>
<feature type="compositionally biased region" description="Polar residues" evidence="1">
    <location>
        <begin position="155"/>
        <end position="169"/>
    </location>
</feature>
<proteinExistence type="predicted"/>
<dbReference type="Pfam" id="PF17662">
    <property type="entry name" value="DUF5524"/>
    <property type="match status" value="1"/>
</dbReference>
<dbReference type="EMBL" id="CAJOAX010000268">
    <property type="protein sequence ID" value="CAF3554391.1"/>
    <property type="molecule type" value="Genomic_DNA"/>
</dbReference>
<dbReference type="Proteomes" id="UP000663889">
    <property type="component" value="Unassembled WGS sequence"/>
</dbReference>
<evidence type="ECO:0000313" key="2">
    <source>
        <dbReference type="EMBL" id="CAF0881594.1"/>
    </source>
</evidence>
<dbReference type="InterPro" id="IPR040247">
    <property type="entry name" value="DUF5524"/>
</dbReference>
<dbReference type="EMBL" id="CAJNOT010000220">
    <property type="protein sequence ID" value="CAF0899376.1"/>
    <property type="molecule type" value="Genomic_DNA"/>
</dbReference>
<dbReference type="EMBL" id="CAJOBE010000171">
    <property type="protein sequence ID" value="CAF3587206.1"/>
    <property type="molecule type" value="Genomic_DNA"/>
</dbReference>
<dbReference type="Proteomes" id="UP000663823">
    <property type="component" value="Unassembled WGS sequence"/>
</dbReference>
<dbReference type="EMBL" id="CAJNOO010000263">
    <property type="protein sequence ID" value="CAF0881594.1"/>
    <property type="molecule type" value="Genomic_DNA"/>
</dbReference>
<dbReference type="EMBL" id="CAJNOH010009098">
    <property type="protein sequence ID" value="CAF1492459.1"/>
    <property type="molecule type" value="Genomic_DNA"/>
</dbReference>
<sequence>MSYLRRKPEDEIWYIHSPLKKGNRELVTAPPPSQIPYLNGVFDDEATINQPKPIYVRETDSDYIRRCKLGGSNNLLVHIDPATRKSKEPVPYPRPLWWDAMCEQIPSPVNLNNNEQQEKKPKTEHVFGAPEWFVHSEHNRSPDKQQNAHSRENNTSKQAQLSTNTKRKS</sequence>
<dbReference type="OrthoDB" id="10012494at2759"/>
<dbReference type="Proteomes" id="UP000663836">
    <property type="component" value="Unassembled WGS sequence"/>
</dbReference>
<organism evidence="5 10">
    <name type="scientific">Rotaria sordida</name>
    <dbReference type="NCBI Taxonomy" id="392033"/>
    <lineage>
        <taxon>Eukaryota</taxon>
        <taxon>Metazoa</taxon>
        <taxon>Spiralia</taxon>
        <taxon>Gnathifera</taxon>
        <taxon>Rotifera</taxon>
        <taxon>Eurotatoria</taxon>
        <taxon>Bdelloidea</taxon>
        <taxon>Philodinida</taxon>
        <taxon>Philodinidae</taxon>
        <taxon>Rotaria</taxon>
    </lineage>
</organism>
<evidence type="ECO:0000313" key="10">
    <source>
        <dbReference type="Proteomes" id="UP000663854"/>
    </source>
</evidence>
<feature type="compositionally biased region" description="Basic and acidic residues" evidence="1">
    <location>
        <begin position="134"/>
        <end position="143"/>
    </location>
</feature>
<evidence type="ECO:0000313" key="11">
    <source>
        <dbReference type="Proteomes" id="UP000663870"/>
    </source>
</evidence>
<dbReference type="Proteomes" id="UP000663864">
    <property type="component" value="Unassembled WGS sequence"/>
</dbReference>
<evidence type="ECO:0000313" key="6">
    <source>
        <dbReference type="EMBL" id="CAF1652187.1"/>
    </source>
</evidence>
<comment type="caution">
    <text evidence="5">The sequence shown here is derived from an EMBL/GenBank/DDBJ whole genome shotgun (WGS) entry which is preliminary data.</text>
</comment>
<feature type="compositionally biased region" description="Basic and acidic residues" evidence="1">
    <location>
        <begin position="116"/>
        <end position="125"/>
    </location>
</feature>
<evidence type="ECO:0000313" key="5">
    <source>
        <dbReference type="EMBL" id="CAF1492459.1"/>
    </source>
</evidence>
<reference evidence="5" key="1">
    <citation type="submission" date="2021-02" db="EMBL/GenBank/DDBJ databases">
        <authorList>
            <person name="Nowell W R."/>
        </authorList>
    </citation>
    <scope>NUCLEOTIDE SEQUENCE</scope>
</reference>
<gene>
    <name evidence="8" type="ORF">FNK824_LOCUS2735</name>
    <name evidence="9" type="ORF">JBS370_LOCUS7306</name>
    <name evidence="6" type="ORF">JXQ802_LOCUS54741</name>
    <name evidence="7" type="ORF">OTI717_LOCUS4472</name>
    <name evidence="5" type="ORF">PYM288_LOCUS38250</name>
    <name evidence="2" type="ORF">RFH988_LOCUS7995</name>
    <name evidence="4" type="ORF">SEV965_LOCUS31577</name>
    <name evidence="3" type="ORF">ZHD862_LOCUS7306</name>
</gene>
<dbReference type="PANTHER" id="PTHR31097:SF2">
    <property type="entry name" value="CHROMOSOME 7 OPEN READING FRAME 57"/>
    <property type="match status" value="1"/>
</dbReference>
<evidence type="ECO:0000313" key="7">
    <source>
        <dbReference type="EMBL" id="CAF3554391.1"/>
    </source>
</evidence>
<dbReference type="PANTHER" id="PTHR31097">
    <property type="entry name" value="SI:DKEY-276J7.1"/>
    <property type="match status" value="1"/>
</dbReference>
<evidence type="ECO:0000256" key="1">
    <source>
        <dbReference type="SAM" id="MobiDB-lite"/>
    </source>
</evidence>
<evidence type="ECO:0000313" key="3">
    <source>
        <dbReference type="EMBL" id="CAF0899376.1"/>
    </source>
</evidence>